<evidence type="ECO:0000256" key="2">
    <source>
        <dbReference type="ARBA" id="ARBA00022908"/>
    </source>
</evidence>
<dbReference type="InterPro" id="IPR044068">
    <property type="entry name" value="CB"/>
</dbReference>
<comment type="similarity">
    <text evidence="1">Belongs to the 'phage' integrase family.</text>
</comment>
<dbReference type="STRING" id="28117.BHV66_10325"/>
<dbReference type="Pfam" id="PF00589">
    <property type="entry name" value="Phage_integrase"/>
    <property type="match status" value="1"/>
</dbReference>
<feature type="domain" description="Tyr recombinase" evidence="6">
    <location>
        <begin position="212"/>
        <end position="406"/>
    </location>
</feature>
<dbReference type="InterPro" id="IPR025269">
    <property type="entry name" value="SAM-like_dom"/>
</dbReference>
<evidence type="ECO:0000313" key="8">
    <source>
        <dbReference type="EMBL" id="OKY93079.1"/>
    </source>
</evidence>
<dbReference type="PROSITE" id="PS51900">
    <property type="entry name" value="CB"/>
    <property type="match status" value="1"/>
</dbReference>
<reference evidence="8 9" key="1">
    <citation type="journal article" date="2016" name="Nat. Biotechnol.">
        <title>Measurement of bacterial replication rates in microbial communities.</title>
        <authorList>
            <person name="Brown C.T."/>
            <person name="Olm M.R."/>
            <person name="Thomas B.C."/>
            <person name="Banfield J.F."/>
        </authorList>
    </citation>
    <scope>NUCLEOTIDE SEQUENCE [LARGE SCALE GENOMIC DNA]</scope>
    <source>
        <strain evidence="8">CAG:67_53_122</strain>
    </source>
</reference>
<accession>A0A1Q6F2E6</accession>
<dbReference type="Gene3D" id="1.10.443.10">
    <property type="entry name" value="Intergrase catalytic core"/>
    <property type="match status" value="1"/>
</dbReference>
<dbReference type="GO" id="GO:0006310">
    <property type="term" value="P:DNA recombination"/>
    <property type="evidence" value="ECO:0007669"/>
    <property type="project" value="UniProtKB-KW"/>
</dbReference>
<proteinExistence type="inferred from homology"/>
<keyword evidence="2" id="KW-0229">DNA integration</keyword>
<protein>
    <submittedName>
        <fullName evidence="8">Integrase</fullName>
    </submittedName>
</protein>
<dbReference type="RefSeq" id="WP_302266524.1">
    <property type="nucleotide sequence ID" value="NZ_CAUEEI010000007.1"/>
</dbReference>
<evidence type="ECO:0000313" key="9">
    <source>
        <dbReference type="Proteomes" id="UP000187417"/>
    </source>
</evidence>
<dbReference type="SUPFAM" id="SSF56349">
    <property type="entry name" value="DNA breaking-rejoining enzymes"/>
    <property type="match status" value="1"/>
</dbReference>
<dbReference type="InterPro" id="IPR002104">
    <property type="entry name" value="Integrase_catalytic"/>
</dbReference>
<dbReference type="Gene3D" id="1.10.150.130">
    <property type="match status" value="1"/>
</dbReference>
<evidence type="ECO:0000256" key="5">
    <source>
        <dbReference type="PROSITE-ProRule" id="PRU01248"/>
    </source>
</evidence>
<organism evidence="8 9">
    <name type="scientific">Alistipes putredinis</name>
    <dbReference type="NCBI Taxonomy" id="28117"/>
    <lineage>
        <taxon>Bacteria</taxon>
        <taxon>Pseudomonadati</taxon>
        <taxon>Bacteroidota</taxon>
        <taxon>Bacteroidia</taxon>
        <taxon>Bacteroidales</taxon>
        <taxon>Rikenellaceae</taxon>
        <taxon>Alistipes</taxon>
    </lineage>
</organism>
<dbReference type="CDD" id="cd01185">
    <property type="entry name" value="INTN1_C_like"/>
    <property type="match status" value="1"/>
</dbReference>
<gene>
    <name evidence="8" type="ORF">BHV66_10325</name>
</gene>
<dbReference type="InterPro" id="IPR010998">
    <property type="entry name" value="Integrase_recombinase_N"/>
</dbReference>
<evidence type="ECO:0000259" key="7">
    <source>
        <dbReference type="PROSITE" id="PS51900"/>
    </source>
</evidence>
<sequence>MNTTLTTVLYTSKTLSDGTHPLMLRLTKNRRIKYISLHISLDAKFWDFDKSRPKRNCPDKERINTLIETKTKELQEQILDFKTSDKEYTLNTLLEKASRKVVRQTVGEYLNGYIDRLLVANRVGNAKTFQELRTSLTKFCRSLDFYFIDIDAEWLKRYEQWLRVERHYSDNSIGIRFRSLRVLYNSAITDGLIKKTDYPFDTFKVSRFKEATAKRSLTKEDIRRIMDCEVRTLTKYPKPFLQLAKDLFLFSYLSCGINLTDILHIRYADIVDRRLVFNRQKTGKLLSFQLQPAALAIIDKYRQPNAHPQDYIFPVLRRSVHVTAQQQYGRVQRTNKRINRYLKLIGEHLHLPITLTTYVARHSFATVLKRSGVSTSIISESLGHSSEKITQIYLDSFENSQIDAAMQNLL</sequence>
<dbReference type="Proteomes" id="UP000187417">
    <property type="component" value="Unassembled WGS sequence"/>
</dbReference>
<evidence type="ECO:0000256" key="3">
    <source>
        <dbReference type="ARBA" id="ARBA00023125"/>
    </source>
</evidence>
<dbReference type="Pfam" id="PF13102">
    <property type="entry name" value="Phage_int_SAM_5"/>
    <property type="match status" value="1"/>
</dbReference>
<comment type="caution">
    <text evidence="8">The sequence shown here is derived from an EMBL/GenBank/DDBJ whole genome shotgun (WGS) entry which is preliminary data.</text>
</comment>
<dbReference type="InterPro" id="IPR013762">
    <property type="entry name" value="Integrase-like_cat_sf"/>
</dbReference>
<dbReference type="AlphaFoldDB" id="A0A1Q6F2E6"/>
<keyword evidence="3 5" id="KW-0238">DNA-binding</keyword>
<evidence type="ECO:0000259" key="6">
    <source>
        <dbReference type="PROSITE" id="PS51898"/>
    </source>
</evidence>
<dbReference type="GO" id="GO:0015074">
    <property type="term" value="P:DNA integration"/>
    <property type="evidence" value="ECO:0007669"/>
    <property type="project" value="UniProtKB-KW"/>
</dbReference>
<feature type="domain" description="Core-binding (CB)" evidence="7">
    <location>
        <begin position="104"/>
        <end position="188"/>
    </location>
</feature>
<dbReference type="InterPro" id="IPR035386">
    <property type="entry name" value="Arm-DNA-bind_5"/>
</dbReference>
<evidence type="ECO:0000256" key="1">
    <source>
        <dbReference type="ARBA" id="ARBA00008857"/>
    </source>
</evidence>
<dbReference type="InterPro" id="IPR050090">
    <property type="entry name" value="Tyrosine_recombinase_XerCD"/>
</dbReference>
<name>A0A1Q6F2E6_9BACT</name>
<dbReference type="PANTHER" id="PTHR30349:SF64">
    <property type="entry name" value="PROPHAGE INTEGRASE INTD-RELATED"/>
    <property type="match status" value="1"/>
</dbReference>
<evidence type="ECO:0000256" key="4">
    <source>
        <dbReference type="ARBA" id="ARBA00023172"/>
    </source>
</evidence>
<dbReference type="PROSITE" id="PS51898">
    <property type="entry name" value="TYR_RECOMBINASE"/>
    <property type="match status" value="1"/>
</dbReference>
<keyword evidence="4" id="KW-0233">DNA recombination</keyword>
<dbReference type="Pfam" id="PF17293">
    <property type="entry name" value="Arm-DNA-bind_5"/>
    <property type="match status" value="1"/>
</dbReference>
<dbReference type="GO" id="GO:0003677">
    <property type="term" value="F:DNA binding"/>
    <property type="evidence" value="ECO:0007669"/>
    <property type="project" value="UniProtKB-UniRule"/>
</dbReference>
<dbReference type="EMBL" id="MNQH01000046">
    <property type="protein sequence ID" value="OKY93079.1"/>
    <property type="molecule type" value="Genomic_DNA"/>
</dbReference>
<dbReference type="PANTHER" id="PTHR30349">
    <property type="entry name" value="PHAGE INTEGRASE-RELATED"/>
    <property type="match status" value="1"/>
</dbReference>
<dbReference type="InterPro" id="IPR011010">
    <property type="entry name" value="DNA_brk_join_enz"/>
</dbReference>